<dbReference type="Pfam" id="PF00326">
    <property type="entry name" value="Peptidase_S9"/>
    <property type="match status" value="1"/>
</dbReference>
<evidence type="ECO:0000256" key="2">
    <source>
        <dbReference type="SAM" id="MobiDB-lite"/>
    </source>
</evidence>
<feature type="compositionally biased region" description="Basic and acidic residues" evidence="2">
    <location>
        <begin position="75"/>
        <end position="84"/>
    </location>
</feature>
<organism evidence="4 5">
    <name type="scientific">Streptomyces argenteolus</name>
    <dbReference type="NCBI Taxonomy" id="67274"/>
    <lineage>
        <taxon>Bacteria</taxon>
        <taxon>Bacillati</taxon>
        <taxon>Actinomycetota</taxon>
        <taxon>Actinomycetes</taxon>
        <taxon>Kitasatosporales</taxon>
        <taxon>Streptomycetaceae</taxon>
        <taxon>Streptomyces</taxon>
    </lineage>
</organism>
<dbReference type="PANTHER" id="PTHR42776">
    <property type="entry name" value="SERINE PEPTIDASE S9 FAMILY MEMBER"/>
    <property type="match status" value="1"/>
</dbReference>
<dbReference type="EMBL" id="JBIBEG010000004">
    <property type="protein sequence ID" value="MFF5897891.1"/>
    <property type="molecule type" value="Genomic_DNA"/>
</dbReference>
<keyword evidence="5" id="KW-1185">Reference proteome</keyword>
<dbReference type="InterPro" id="IPR011042">
    <property type="entry name" value="6-blade_b-propeller_TolB-like"/>
</dbReference>
<dbReference type="SUPFAM" id="SSF50969">
    <property type="entry name" value="YVTN repeat-like/Quinoprotein amine dehydrogenase"/>
    <property type="match status" value="1"/>
</dbReference>
<dbReference type="SUPFAM" id="SSF53474">
    <property type="entry name" value="alpha/beta-Hydrolases"/>
    <property type="match status" value="1"/>
</dbReference>
<gene>
    <name evidence="4" type="ORF">ACFY8O_18400</name>
</gene>
<dbReference type="InterPro" id="IPR001375">
    <property type="entry name" value="Peptidase_S9_cat"/>
</dbReference>
<name>A0ABW6X7A9_9ACTN</name>
<evidence type="ECO:0000259" key="3">
    <source>
        <dbReference type="Pfam" id="PF00326"/>
    </source>
</evidence>
<reference evidence="4 5" key="1">
    <citation type="submission" date="2024-10" db="EMBL/GenBank/DDBJ databases">
        <title>The Natural Products Discovery Center: Release of the First 8490 Sequenced Strains for Exploring Actinobacteria Biosynthetic Diversity.</title>
        <authorList>
            <person name="Kalkreuter E."/>
            <person name="Kautsar S.A."/>
            <person name="Yang D."/>
            <person name="Bader C.D."/>
            <person name="Teijaro C.N."/>
            <person name="Fluegel L."/>
            <person name="Davis C.M."/>
            <person name="Simpson J.R."/>
            <person name="Lauterbach L."/>
            <person name="Steele A.D."/>
            <person name="Gui C."/>
            <person name="Meng S."/>
            <person name="Li G."/>
            <person name="Viehrig K."/>
            <person name="Ye F."/>
            <person name="Su P."/>
            <person name="Kiefer A.F."/>
            <person name="Nichols A."/>
            <person name="Cepeda A.J."/>
            <person name="Yan W."/>
            <person name="Fan B."/>
            <person name="Jiang Y."/>
            <person name="Adhikari A."/>
            <person name="Zheng C.-J."/>
            <person name="Schuster L."/>
            <person name="Cowan T.M."/>
            <person name="Smanski M.J."/>
            <person name="Chevrette M.G."/>
            <person name="De Carvalho L.P.S."/>
            <person name="Shen B."/>
        </authorList>
    </citation>
    <scope>NUCLEOTIDE SEQUENCE [LARGE SCALE GENOMIC DNA]</scope>
    <source>
        <strain evidence="4 5">NPDC012540</strain>
    </source>
</reference>
<dbReference type="Gene3D" id="3.40.50.1820">
    <property type="entry name" value="alpha/beta hydrolase"/>
    <property type="match status" value="1"/>
</dbReference>
<keyword evidence="1 4" id="KW-0378">Hydrolase</keyword>
<feature type="compositionally biased region" description="Low complexity" evidence="2">
    <location>
        <begin position="655"/>
        <end position="684"/>
    </location>
</feature>
<dbReference type="Gene3D" id="2.120.10.30">
    <property type="entry name" value="TolB, C-terminal domain"/>
    <property type="match status" value="1"/>
</dbReference>
<proteinExistence type="predicted"/>
<evidence type="ECO:0000313" key="5">
    <source>
        <dbReference type="Proteomes" id="UP001602322"/>
    </source>
</evidence>
<dbReference type="Proteomes" id="UP001602322">
    <property type="component" value="Unassembled WGS sequence"/>
</dbReference>
<dbReference type="InterPro" id="IPR029058">
    <property type="entry name" value="AB_hydrolase_fold"/>
</dbReference>
<sequence>MTGTVAPAQPAALTVRRAREATLRLTHPVEARISPDGRTVAVTSAGPQRTELVLAAVPEALRDAPGSADPSPEAPRGHDVDRHSPRWLPDSRTLLHIAEATGGGHPELAALDTRTGTVRTVATAPGAVEELLVSDDGTRALLLCAEDGAERDGMNLGLPVRLGPAPVPERFAAGGGRRSVWTVELSDGSLRAAGPAGLTVWNVAWRGGATAVATVSEETLPAGFYDARFAELDLVGRTARTLHTPDGQLAAPALSADGRLAAVCEGISIVSGRPLVVDLVTGGVRAQEEVDDATWLQFDDHAAPGTLWFAGWDGTGSRVGHDGTCRWSGEVTLSGAGFQPALSLDASGRVAATVLDAPGRPAEAVVARTYGHGAWDWTAVTSLNSEAQDGPAGPLRTTATTWSSGDGRPVRGLLVQADQDRAASPRPLAVLVHGGPAWLWSSMYAPGDVLGLAPALAAAGYLVLLPNPRGSSGAGREHARAVVGDVGGGDLDDVLCGVRHIVAEGLADPRRVAVLGHSYGGHLAALAAARTDVFGAAVVVSAPTDWLSFTHTSTIGGGYDRTYRIGSPQDPMEWCRRSAVFAHGGSGTPTLILHGAEDRVTPVGQAHELYRSLVRAGRAPTELLVYAGEGHEFTEPDHVLDAVTRVAEWLDTHLGGADAAPPPTAAAQGPVSPGPDPGAASPAVPERDIPRSTSGTADTSSSGTSEEGR</sequence>
<comment type="caution">
    <text evidence="4">The sequence shown here is derived from an EMBL/GenBank/DDBJ whole genome shotgun (WGS) entry which is preliminary data.</text>
</comment>
<feature type="compositionally biased region" description="Low complexity" evidence="2">
    <location>
        <begin position="692"/>
        <end position="709"/>
    </location>
</feature>
<protein>
    <submittedName>
        <fullName evidence="4">Alpha/beta fold hydrolase</fullName>
    </submittedName>
</protein>
<dbReference type="GO" id="GO:0016787">
    <property type="term" value="F:hydrolase activity"/>
    <property type="evidence" value="ECO:0007669"/>
    <property type="project" value="UniProtKB-KW"/>
</dbReference>
<dbReference type="RefSeq" id="WP_387903546.1">
    <property type="nucleotide sequence ID" value="NZ_JBIBEG010000004.1"/>
</dbReference>
<accession>A0ABW6X7A9</accession>
<feature type="domain" description="Peptidase S9 prolyl oligopeptidase catalytic" evidence="3">
    <location>
        <begin position="456"/>
        <end position="656"/>
    </location>
</feature>
<dbReference type="PANTHER" id="PTHR42776:SF27">
    <property type="entry name" value="DIPEPTIDYL PEPTIDASE FAMILY MEMBER 6"/>
    <property type="match status" value="1"/>
</dbReference>
<feature type="region of interest" description="Disordered" evidence="2">
    <location>
        <begin position="62"/>
        <end position="87"/>
    </location>
</feature>
<dbReference type="InterPro" id="IPR011044">
    <property type="entry name" value="Quino_amine_DH_bsu"/>
</dbReference>
<evidence type="ECO:0000256" key="1">
    <source>
        <dbReference type="ARBA" id="ARBA00022801"/>
    </source>
</evidence>
<evidence type="ECO:0000313" key="4">
    <source>
        <dbReference type="EMBL" id="MFF5897891.1"/>
    </source>
</evidence>
<feature type="region of interest" description="Disordered" evidence="2">
    <location>
        <begin position="654"/>
        <end position="709"/>
    </location>
</feature>